<dbReference type="InterPro" id="IPR051283">
    <property type="entry name" value="Sec_Metabolite_Acyltrans"/>
</dbReference>
<dbReference type="Proteomes" id="UP001515500">
    <property type="component" value="Chromosome 6"/>
</dbReference>
<protein>
    <submittedName>
        <fullName evidence="5">Uncharacterized acetyltransferase At3g50280-like</fullName>
    </submittedName>
</protein>
<dbReference type="GeneID" id="120262797"/>
<evidence type="ECO:0000313" key="4">
    <source>
        <dbReference type="Proteomes" id="UP001515500"/>
    </source>
</evidence>
<dbReference type="AlphaFoldDB" id="A0AB40BJQ3"/>
<keyword evidence="4" id="KW-1185">Reference proteome</keyword>
<keyword evidence="2" id="KW-0808">Transferase</keyword>
<dbReference type="RefSeq" id="XP_039126618.1">
    <property type="nucleotide sequence ID" value="XM_039270684.1"/>
</dbReference>
<name>A0AB40BJQ3_DIOCR</name>
<comment type="similarity">
    <text evidence="1">Belongs to the plant acyltransferase family.</text>
</comment>
<dbReference type="Pfam" id="PF02458">
    <property type="entry name" value="Transferase"/>
    <property type="match status" value="1"/>
</dbReference>
<evidence type="ECO:0000256" key="2">
    <source>
        <dbReference type="ARBA" id="ARBA00022679"/>
    </source>
</evidence>
<evidence type="ECO:0000256" key="1">
    <source>
        <dbReference type="ARBA" id="ARBA00009861"/>
    </source>
</evidence>
<dbReference type="InterPro" id="IPR023213">
    <property type="entry name" value="CAT-like_dom_sf"/>
</dbReference>
<keyword evidence="3" id="KW-0012">Acyltransferase</keyword>
<accession>A0AB40BJQ3</accession>
<evidence type="ECO:0000313" key="5">
    <source>
        <dbReference type="RefSeq" id="XP_039126618.1"/>
    </source>
</evidence>
<sequence>MVTVISKCTVKAEPPPMLLANKKCHLTPWDLAMLSPQYIQKGHLFTNLPPTLSIDDIISNLKTSLSSTLHHFYPLAGRLATQHEVDNDGNITGTFVFIDCNNEGAEFVQADAQSISVEDVLAPFSDVPAFVQSFFPYDGATNHDGHSIPLVALQLTVLADGVFLGCSFNHVVGDGTSFWHFFTTWAEICRSKNINVIPSRPPVHDRCFLDGAKPPLKLPFTHESQFIERYSPPPLRQKMFHFSSETISKLKAKANKERGSTNKISSFQSLSALMWRCITRARRFPAEQVTSCRVAIQNRARLQPSQSPNYFGNSIYSLRITATAGELLENDFGWAAWVIHEGVLSHTNDVIRGMVKKWVEAPVVYRLSMFDDFSVVMGSSPRFDMYGCDFGWGKAVALRSGSANKSDGKVSSYPGWEGGGSVDLEVCLPPKSMAALEADPEFLAAVSPFVSLKMISIIVSAAFPFQTS</sequence>
<organism evidence="4 5">
    <name type="scientific">Dioscorea cayennensis subsp. rotundata</name>
    <name type="common">White Guinea yam</name>
    <name type="synonym">Dioscorea rotundata</name>
    <dbReference type="NCBI Taxonomy" id="55577"/>
    <lineage>
        <taxon>Eukaryota</taxon>
        <taxon>Viridiplantae</taxon>
        <taxon>Streptophyta</taxon>
        <taxon>Embryophyta</taxon>
        <taxon>Tracheophyta</taxon>
        <taxon>Spermatophyta</taxon>
        <taxon>Magnoliopsida</taxon>
        <taxon>Liliopsida</taxon>
        <taxon>Dioscoreales</taxon>
        <taxon>Dioscoreaceae</taxon>
        <taxon>Dioscorea</taxon>
    </lineage>
</organism>
<dbReference type="FunFam" id="3.30.559.10:FF:000008">
    <property type="entry name" value="Tryptamine hydroxycinnamoyl transferase"/>
    <property type="match status" value="1"/>
</dbReference>
<proteinExistence type="inferred from homology"/>
<dbReference type="PANTHER" id="PTHR31896">
    <property type="entry name" value="FAMILY REGULATORY PROTEIN, PUTATIVE (AFU_ORTHOLOGUE AFUA_3G14730)-RELATED"/>
    <property type="match status" value="1"/>
</dbReference>
<evidence type="ECO:0000256" key="3">
    <source>
        <dbReference type="ARBA" id="ARBA00023315"/>
    </source>
</evidence>
<dbReference type="PANTHER" id="PTHR31896:SF12">
    <property type="entry name" value="HXXXD-TYPE ACYL-TRANSFERASE FAMILY PROTEIN"/>
    <property type="match status" value="1"/>
</dbReference>
<dbReference type="Gene3D" id="3.30.559.10">
    <property type="entry name" value="Chloramphenicol acetyltransferase-like domain"/>
    <property type="match status" value="2"/>
</dbReference>
<dbReference type="GO" id="GO:0016747">
    <property type="term" value="F:acyltransferase activity, transferring groups other than amino-acyl groups"/>
    <property type="evidence" value="ECO:0007669"/>
    <property type="project" value="UniProtKB-ARBA"/>
</dbReference>
<reference evidence="5" key="1">
    <citation type="submission" date="2025-08" db="UniProtKB">
        <authorList>
            <consortium name="RefSeq"/>
        </authorList>
    </citation>
    <scope>IDENTIFICATION</scope>
</reference>
<gene>
    <name evidence="5" type="primary">LOC120262797</name>
</gene>